<dbReference type="Gene3D" id="1.10.10.10">
    <property type="entry name" value="Winged helix-like DNA-binding domain superfamily/Winged helix DNA-binding domain"/>
    <property type="match status" value="1"/>
</dbReference>
<dbReference type="Proteomes" id="UP000655751">
    <property type="component" value="Unassembled WGS sequence"/>
</dbReference>
<gene>
    <name evidence="2" type="ORF">IT779_06480</name>
</gene>
<protein>
    <submittedName>
        <fullName evidence="2">Winged helix-turn-helix transcriptional regulator</fullName>
    </submittedName>
</protein>
<accession>A0A931I9Q4</accession>
<dbReference type="Pfam" id="PF01047">
    <property type="entry name" value="MarR"/>
    <property type="match status" value="1"/>
</dbReference>
<name>A0A931I9Q4_9NOCA</name>
<keyword evidence="3" id="KW-1185">Reference proteome</keyword>
<dbReference type="SUPFAM" id="SSF46785">
    <property type="entry name" value="Winged helix' DNA-binding domain"/>
    <property type="match status" value="1"/>
</dbReference>
<dbReference type="RefSeq" id="WP_196148234.1">
    <property type="nucleotide sequence ID" value="NZ_JADMLG010000002.1"/>
</dbReference>
<dbReference type="EMBL" id="JADMLG010000002">
    <property type="protein sequence ID" value="MBH0775930.1"/>
    <property type="molecule type" value="Genomic_DNA"/>
</dbReference>
<comment type="caution">
    <text evidence="2">The sequence shown here is derived from an EMBL/GenBank/DDBJ whole genome shotgun (WGS) entry which is preliminary data.</text>
</comment>
<proteinExistence type="predicted"/>
<dbReference type="SMART" id="SM00347">
    <property type="entry name" value="HTH_MARR"/>
    <property type="match status" value="1"/>
</dbReference>
<evidence type="ECO:0000259" key="1">
    <source>
        <dbReference type="SMART" id="SM00347"/>
    </source>
</evidence>
<evidence type="ECO:0000313" key="3">
    <source>
        <dbReference type="Proteomes" id="UP000655751"/>
    </source>
</evidence>
<dbReference type="InterPro" id="IPR000835">
    <property type="entry name" value="HTH_MarR-typ"/>
</dbReference>
<reference evidence="2" key="1">
    <citation type="submission" date="2020-11" db="EMBL/GenBank/DDBJ databases">
        <title>Nocardia NEAU-351.nov., a novel actinomycete isolated from the cow dung.</title>
        <authorList>
            <person name="Zhang X."/>
        </authorList>
    </citation>
    <scope>NUCLEOTIDE SEQUENCE</scope>
    <source>
        <strain evidence="2">NEAU-351</strain>
    </source>
</reference>
<dbReference type="AlphaFoldDB" id="A0A931I9Q4"/>
<sequence length="163" mass="18397">MSDQPTVDAPALRRLVFELTLLSRHYPASMLRRPGFQLDRSAYVILTRLEMDSPLSLRELSDAFQLDISTINRQIGAMLKLELVERVPDPDGGIARKIRASAKGLTLLAEDRARSQEGIGAVVSHWSDDDIARFGAMIARFNESIEQLEDNRWPRPPHCDEQS</sequence>
<organism evidence="2 3">
    <name type="scientific">Nocardia bovistercoris</name>
    <dbReference type="NCBI Taxonomy" id="2785916"/>
    <lineage>
        <taxon>Bacteria</taxon>
        <taxon>Bacillati</taxon>
        <taxon>Actinomycetota</taxon>
        <taxon>Actinomycetes</taxon>
        <taxon>Mycobacteriales</taxon>
        <taxon>Nocardiaceae</taxon>
        <taxon>Nocardia</taxon>
    </lineage>
</organism>
<dbReference type="InterPro" id="IPR036388">
    <property type="entry name" value="WH-like_DNA-bd_sf"/>
</dbReference>
<feature type="domain" description="HTH marR-type" evidence="1">
    <location>
        <begin position="29"/>
        <end position="131"/>
    </location>
</feature>
<evidence type="ECO:0000313" key="2">
    <source>
        <dbReference type="EMBL" id="MBH0775930.1"/>
    </source>
</evidence>
<dbReference type="InterPro" id="IPR036390">
    <property type="entry name" value="WH_DNA-bd_sf"/>
</dbReference>
<dbReference type="GO" id="GO:0003700">
    <property type="term" value="F:DNA-binding transcription factor activity"/>
    <property type="evidence" value="ECO:0007669"/>
    <property type="project" value="InterPro"/>
</dbReference>